<evidence type="ECO:0000313" key="6">
    <source>
        <dbReference type="Proteomes" id="UP000281955"/>
    </source>
</evidence>
<dbReference type="EMBL" id="RBWV01000013">
    <property type="protein sequence ID" value="RKS72514.1"/>
    <property type="molecule type" value="Genomic_DNA"/>
</dbReference>
<feature type="domain" description="Peptidase M20 dimerisation" evidence="4">
    <location>
        <begin position="196"/>
        <end position="354"/>
    </location>
</feature>
<sequence length="468" mass="50005">MTTVADVVAAQADQWLDQLVEWLRIPSQSGDPALAGEVRRSAEWLAAALRSAGFPTVELWETPGLPSVYAEWPADDPDAPVALVYAHHDVQPVEPLEQWVRPPYEPRVEGDRLYARGVADDKGHVAMHLLGLRAHLEAGGRSAPAVTLKLLVEGEEESGSPHFPALLAAQRERLACDVVVVSDTGMWAEDVPSTVIGLRGMLYLHLDLVARDVDLHSGSFGGAVLNPATAVARILGRLHDDDGRVAVPGFYDGVVDPSDEERALIASLPFDEQEWLANAHSRVASGEAGWTTLERVWCRPTAEVNGFWGGHVGAGSKTIVPREAHAHVSFRIVAGQEPAKVREAVEAWLADCAPSGAQLSLEWEGDGVRACSTSLDAPALQALHRAMETAFGVPVRVTREGGSGPEADIQEALGVPLVYLGATLPDAGCHAPNENAHIPTLLKGAQSAAHLWDELAALGAETVRREHA</sequence>
<dbReference type="SUPFAM" id="SSF53187">
    <property type="entry name" value="Zn-dependent exopeptidases"/>
    <property type="match status" value="1"/>
</dbReference>
<evidence type="ECO:0000256" key="3">
    <source>
        <dbReference type="ARBA" id="ARBA00022801"/>
    </source>
</evidence>
<gene>
    <name evidence="5" type="ORF">CLV35_2759</name>
</gene>
<protein>
    <submittedName>
        <fullName evidence="5">Acetylornithine deacetylase/succinyl-diaminopimelate desuccinylase-like protein</fullName>
    </submittedName>
</protein>
<organism evidence="5 6">
    <name type="scientific">Motilibacter peucedani</name>
    <dbReference type="NCBI Taxonomy" id="598650"/>
    <lineage>
        <taxon>Bacteria</taxon>
        <taxon>Bacillati</taxon>
        <taxon>Actinomycetota</taxon>
        <taxon>Actinomycetes</taxon>
        <taxon>Motilibacterales</taxon>
        <taxon>Motilibacteraceae</taxon>
        <taxon>Motilibacter</taxon>
    </lineage>
</organism>
<dbReference type="InterPro" id="IPR051458">
    <property type="entry name" value="Cyt/Met_Dipeptidase"/>
</dbReference>
<dbReference type="Gene3D" id="3.30.70.360">
    <property type="match status" value="1"/>
</dbReference>
<dbReference type="PANTHER" id="PTHR43270">
    <property type="entry name" value="BETA-ALA-HIS DIPEPTIDASE"/>
    <property type="match status" value="1"/>
</dbReference>
<dbReference type="RefSeq" id="WP_121194052.1">
    <property type="nucleotide sequence ID" value="NZ_RBWV01000013.1"/>
</dbReference>
<dbReference type="OrthoDB" id="9761532at2"/>
<dbReference type="InterPro" id="IPR002933">
    <property type="entry name" value="Peptidase_M20"/>
</dbReference>
<accession>A0A420XML3</accession>
<dbReference type="PANTHER" id="PTHR43270:SF12">
    <property type="entry name" value="SUCCINYL-DIAMINOPIMELATE DESUCCINYLASE"/>
    <property type="match status" value="1"/>
</dbReference>
<dbReference type="Proteomes" id="UP000281955">
    <property type="component" value="Unassembled WGS sequence"/>
</dbReference>
<evidence type="ECO:0000256" key="1">
    <source>
        <dbReference type="ARBA" id="ARBA00022670"/>
    </source>
</evidence>
<dbReference type="NCBIfam" id="NF006579">
    <property type="entry name" value="PRK09104.1"/>
    <property type="match status" value="1"/>
</dbReference>
<dbReference type="AlphaFoldDB" id="A0A420XML3"/>
<evidence type="ECO:0000313" key="5">
    <source>
        <dbReference type="EMBL" id="RKS72514.1"/>
    </source>
</evidence>
<dbReference type="GO" id="GO:0046872">
    <property type="term" value="F:metal ion binding"/>
    <property type="evidence" value="ECO:0007669"/>
    <property type="project" value="UniProtKB-KW"/>
</dbReference>
<dbReference type="Pfam" id="PF01546">
    <property type="entry name" value="Peptidase_M20"/>
    <property type="match status" value="1"/>
</dbReference>
<dbReference type="InParanoid" id="A0A420XML3"/>
<reference evidence="5 6" key="1">
    <citation type="submission" date="2018-10" db="EMBL/GenBank/DDBJ databases">
        <title>Genomic Encyclopedia of Archaeal and Bacterial Type Strains, Phase II (KMG-II): from individual species to whole genera.</title>
        <authorList>
            <person name="Goeker M."/>
        </authorList>
    </citation>
    <scope>NUCLEOTIDE SEQUENCE [LARGE SCALE GENOMIC DNA]</scope>
    <source>
        <strain evidence="5 6">RP-AC37</strain>
    </source>
</reference>
<comment type="caution">
    <text evidence="5">The sequence shown here is derived from an EMBL/GenBank/DDBJ whole genome shotgun (WGS) entry which is preliminary data.</text>
</comment>
<proteinExistence type="predicted"/>
<dbReference type="NCBIfam" id="NF005914">
    <property type="entry name" value="PRK07907.1"/>
    <property type="match status" value="1"/>
</dbReference>
<name>A0A420XML3_9ACTN</name>
<keyword evidence="2" id="KW-0479">Metal-binding</keyword>
<dbReference type="Gene3D" id="3.40.630.10">
    <property type="entry name" value="Zn peptidases"/>
    <property type="match status" value="1"/>
</dbReference>
<dbReference type="InterPro" id="IPR011650">
    <property type="entry name" value="Peptidase_M20_dimer"/>
</dbReference>
<evidence type="ECO:0000259" key="4">
    <source>
        <dbReference type="Pfam" id="PF07687"/>
    </source>
</evidence>
<dbReference type="FunCoup" id="A0A420XML3">
    <property type="interactions" value="145"/>
</dbReference>
<dbReference type="GO" id="GO:0008233">
    <property type="term" value="F:peptidase activity"/>
    <property type="evidence" value="ECO:0007669"/>
    <property type="project" value="UniProtKB-KW"/>
</dbReference>
<keyword evidence="6" id="KW-1185">Reference proteome</keyword>
<keyword evidence="3" id="KW-0378">Hydrolase</keyword>
<keyword evidence="1" id="KW-0645">Protease</keyword>
<dbReference type="GO" id="GO:0006508">
    <property type="term" value="P:proteolysis"/>
    <property type="evidence" value="ECO:0007669"/>
    <property type="project" value="UniProtKB-KW"/>
</dbReference>
<dbReference type="Pfam" id="PF07687">
    <property type="entry name" value="M20_dimer"/>
    <property type="match status" value="1"/>
</dbReference>
<evidence type="ECO:0000256" key="2">
    <source>
        <dbReference type="ARBA" id="ARBA00022723"/>
    </source>
</evidence>